<evidence type="ECO:0000256" key="10">
    <source>
        <dbReference type="NCBIfam" id="TIGR00234"/>
    </source>
</evidence>
<evidence type="ECO:0000256" key="9">
    <source>
        <dbReference type="ARBA" id="ARBA00048248"/>
    </source>
</evidence>
<dbReference type="PRINTS" id="PR01040">
    <property type="entry name" value="TRNASYNTHTYR"/>
</dbReference>
<dbReference type="InterPro" id="IPR002307">
    <property type="entry name" value="Tyr-tRNA-ligase"/>
</dbReference>
<sequence length="392" mass="44440">MTNTNDLLTRGVKEIVVKKNLEKALVSRKRLRVKLGLDPNIPDLHLGHAFNLRKLRAFQDLGHTAVLIIGDYTATIGDPSGKDKSREALDATITRANGKLFLEQIFKILDQSKTEVRSNSEWFSKMNFLEILDLASKISMEHILSHETFRQRISRHQPFFLHETFYPLMQGYDSVMVRADIELGALEQKFNLLTGRRLQRAFGQKEQDVIMTDYLLGLDGKEKMSKSLGNFISLRDSATEMFGKIMSIPDSAICHYFEMCTDMSESEIKEFSKQIKAGEGKAVKIKLAHQIIKIYHSAGKASQAEQEFEAVFSQNQIPDKIYEHSFGAKKISIIGALIESGMIKSRSEARRLIEQGGVKIDGEKVSDENTVVNLSRSKVLQVGKRRFLRITK</sequence>
<comment type="caution">
    <text evidence="14">The sequence shown here is derived from an EMBL/GenBank/DDBJ whole genome shotgun (WGS) entry which is preliminary data.</text>
</comment>
<evidence type="ECO:0000256" key="12">
    <source>
        <dbReference type="RuleBase" id="RU363036"/>
    </source>
</evidence>
<dbReference type="PANTHER" id="PTHR11766:SF1">
    <property type="entry name" value="TYROSINE--TRNA LIGASE"/>
    <property type="match status" value="1"/>
</dbReference>
<evidence type="ECO:0000313" key="14">
    <source>
        <dbReference type="EMBL" id="PIV25424.1"/>
    </source>
</evidence>
<dbReference type="PANTHER" id="PTHR11766">
    <property type="entry name" value="TYROSYL-TRNA SYNTHETASE"/>
    <property type="match status" value="1"/>
</dbReference>
<dbReference type="EC" id="6.1.1.1" evidence="1 10"/>
<keyword evidence="3 12" id="KW-0436">Ligase</keyword>
<dbReference type="Pfam" id="PF00579">
    <property type="entry name" value="tRNA-synt_1b"/>
    <property type="match status" value="1"/>
</dbReference>
<evidence type="ECO:0000256" key="11">
    <source>
        <dbReference type="PROSITE-ProRule" id="PRU00182"/>
    </source>
</evidence>
<dbReference type="InterPro" id="IPR036986">
    <property type="entry name" value="S4_RNA-bd_sf"/>
</dbReference>
<evidence type="ECO:0000256" key="4">
    <source>
        <dbReference type="ARBA" id="ARBA00022741"/>
    </source>
</evidence>
<dbReference type="GO" id="GO:0004831">
    <property type="term" value="F:tyrosine-tRNA ligase activity"/>
    <property type="evidence" value="ECO:0007669"/>
    <property type="project" value="UniProtKB-UniRule"/>
</dbReference>
<dbReference type="GO" id="GO:0006437">
    <property type="term" value="P:tyrosyl-tRNA aminoacylation"/>
    <property type="evidence" value="ECO:0007669"/>
    <property type="project" value="UniProtKB-UniRule"/>
</dbReference>
<dbReference type="Gene3D" id="3.10.290.10">
    <property type="entry name" value="RNA-binding S4 domain"/>
    <property type="match status" value="1"/>
</dbReference>
<accession>A0A2M7CIF3</accession>
<dbReference type="InterPro" id="IPR024088">
    <property type="entry name" value="Tyr-tRNA-ligase_bac-type"/>
</dbReference>
<dbReference type="FunFam" id="3.10.290.10:FF:000022">
    <property type="entry name" value="Tyrosine--tRNA ligase"/>
    <property type="match status" value="1"/>
</dbReference>
<evidence type="ECO:0000256" key="1">
    <source>
        <dbReference type="ARBA" id="ARBA00013160"/>
    </source>
</evidence>
<comment type="catalytic activity">
    <reaction evidence="9">
        <text>tRNA(Tyr) + L-tyrosine + ATP = L-tyrosyl-tRNA(Tyr) + AMP + diphosphate + H(+)</text>
        <dbReference type="Rhea" id="RHEA:10220"/>
        <dbReference type="Rhea" id="RHEA-COMP:9706"/>
        <dbReference type="Rhea" id="RHEA-COMP:9707"/>
        <dbReference type="ChEBI" id="CHEBI:15378"/>
        <dbReference type="ChEBI" id="CHEBI:30616"/>
        <dbReference type="ChEBI" id="CHEBI:33019"/>
        <dbReference type="ChEBI" id="CHEBI:58315"/>
        <dbReference type="ChEBI" id="CHEBI:78442"/>
        <dbReference type="ChEBI" id="CHEBI:78536"/>
        <dbReference type="ChEBI" id="CHEBI:456215"/>
        <dbReference type="EC" id="6.1.1.1"/>
    </reaction>
</comment>
<dbReference type="EMBL" id="PEUM01000047">
    <property type="protein sequence ID" value="PIV25424.1"/>
    <property type="molecule type" value="Genomic_DNA"/>
</dbReference>
<name>A0A2M7CIF3_9BACT</name>
<evidence type="ECO:0000256" key="7">
    <source>
        <dbReference type="ARBA" id="ARBA00022917"/>
    </source>
</evidence>
<dbReference type="PROSITE" id="PS50889">
    <property type="entry name" value="S4"/>
    <property type="match status" value="1"/>
</dbReference>
<dbReference type="InterPro" id="IPR014729">
    <property type="entry name" value="Rossmann-like_a/b/a_fold"/>
</dbReference>
<keyword evidence="7 12" id="KW-0648">Protein biosynthesis</keyword>
<dbReference type="InterPro" id="IPR002942">
    <property type="entry name" value="S4_RNA-bd"/>
</dbReference>
<evidence type="ECO:0000256" key="2">
    <source>
        <dbReference type="ARBA" id="ARBA00022490"/>
    </source>
</evidence>
<dbReference type="GO" id="GO:0003723">
    <property type="term" value="F:RNA binding"/>
    <property type="evidence" value="ECO:0007669"/>
    <property type="project" value="UniProtKB-KW"/>
</dbReference>
<dbReference type="AlphaFoldDB" id="A0A2M7CIF3"/>
<evidence type="ECO:0000313" key="15">
    <source>
        <dbReference type="Proteomes" id="UP000229966"/>
    </source>
</evidence>
<dbReference type="Pfam" id="PF01479">
    <property type="entry name" value="S4"/>
    <property type="match status" value="1"/>
</dbReference>
<dbReference type="InterPro" id="IPR002305">
    <property type="entry name" value="aa-tRNA-synth_Ic"/>
</dbReference>
<evidence type="ECO:0000256" key="3">
    <source>
        <dbReference type="ARBA" id="ARBA00022598"/>
    </source>
</evidence>
<dbReference type="NCBIfam" id="TIGR00234">
    <property type="entry name" value="tyrS"/>
    <property type="match status" value="1"/>
</dbReference>
<comment type="similarity">
    <text evidence="12">Belongs to the class-I aminoacyl-tRNA synthetase family.</text>
</comment>
<evidence type="ECO:0000256" key="6">
    <source>
        <dbReference type="ARBA" id="ARBA00022884"/>
    </source>
</evidence>
<dbReference type="GO" id="GO:0005829">
    <property type="term" value="C:cytosol"/>
    <property type="evidence" value="ECO:0007669"/>
    <property type="project" value="TreeGrafter"/>
</dbReference>
<dbReference type="Gene3D" id="3.40.50.620">
    <property type="entry name" value="HUPs"/>
    <property type="match status" value="1"/>
</dbReference>
<dbReference type="Gene3D" id="1.10.240.10">
    <property type="entry name" value="Tyrosyl-Transfer RNA Synthetase"/>
    <property type="match status" value="1"/>
</dbReference>
<gene>
    <name evidence="14" type="ORF">COS38_01710</name>
</gene>
<dbReference type="SUPFAM" id="SSF55174">
    <property type="entry name" value="Alpha-L RNA-binding motif"/>
    <property type="match status" value="1"/>
</dbReference>
<keyword evidence="8 12" id="KW-0030">Aminoacyl-tRNA synthetase</keyword>
<protein>
    <recommendedName>
        <fullName evidence="1 10">Tyrosine--tRNA ligase</fullName>
        <ecNumber evidence="1 10">6.1.1.1</ecNumber>
    </recommendedName>
</protein>
<dbReference type="SMART" id="SM00363">
    <property type="entry name" value="S4"/>
    <property type="match status" value="1"/>
</dbReference>
<keyword evidence="4 12" id="KW-0547">Nucleotide-binding</keyword>
<organism evidence="14 15">
    <name type="scientific">Candidatus Berkelbacteria bacterium CG03_land_8_20_14_0_80_40_36</name>
    <dbReference type="NCBI Taxonomy" id="1974509"/>
    <lineage>
        <taxon>Bacteria</taxon>
        <taxon>Candidatus Berkelbacteria</taxon>
    </lineage>
</organism>
<keyword evidence="2" id="KW-0963">Cytoplasm</keyword>
<evidence type="ECO:0000256" key="8">
    <source>
        <dbReference type="ARBA" id="ARBA00023146"/>
    </source>
</evidence>
<reference evidence="15" key="1">
    <citation type="submission" date="2017-09" db="EMBL/GenBank/DDBJ databases">
        <title>Depth-based differentiation of microbial function through sediment-hosted aquifers and enrichment of novel symbionts in the deep terrestrial subsurface.</title>
        <authorList>
            <person name="Probst A.J."/>
            <person name="Ladd B."/>
            <person name="Jarett J.K."/>
            <person name="Geller-Mcgrath D.E."/>
            <person name="Sieber C.M.K."/>
            <person name="Emerson J.B."/>
            <person name="Anantharaman K."/>
            <person name="Thomas B.C."/>
            <person name="Malmstrom R."/>
            <person name="Stieglmeier M."/>
            <person name="Klingl A."/>
            <person name="Woyke T."/>
            <person name="Ryan C.M."/>
            <person name="Banfield J.F."/>
        </authorList>
    </citation>
    <scope>NUCLEOTIDE SEQUENCE [LARGE SCALE GENOMIC DNA]</scope>
</reference>
<evidence type="ECO:0000259" key="13">
    <source>
        <dbReference type="SMART" id="SM00363"/>
    </source>
</evidence>
<keyword evidence="6 11" id="KW-0694">RNA-binding</keyword>
<feature type="domain" description="RNA-binding S4" evidence="13">
    <location>
        <begin position="331"/>
        <end position="389"/>
    </location>
</feature>
<dbReference type="Proteomes" id="UP000229966">
    <property type="component" value="Unassembled WGS sequence"/>
</dbReference>
<dbReference type="GO" id="GO:0005524">
    <property type="term" value="F:ATP binding"/>
    <property type="evidence" value="ECO:0007669"/>
    <property type="project" value="UniProtKB-KW"/>
</dbReference>
<dbReference type="SUPFAM" id="SSF52374">
    <property type="entry name" value="Nucleotidylyl transferase"/>
    <property type="match status" value="1"/>
</dbReference>
<dbReference type="CDD" id="cd00165">
    <property type="entry name" value="S4"/>
    <property type="match status" value="1"/>
</dbReference>
<keyword evidence="5 12" id="KW-0067">ATP-binding</keyword>
<proteinExistence type="inferred from homology"/>
<evidence type="ECO:0000256" key="5">
    <source>
        <dbReference type="ARBA" id="ARBA00022840"/>
    </source>
</evidence>